<accession>A0A645DR24</accession>
<gene>
    <name evidence="1" type="ORF">SDC9_138885</name>
</gene>
<sequence>MAEAGNAGGLLKDLAPVCAFHGKNFIDFTLADDGVALPAKTGVHKQLVDVLEAHRAAVEIVFAFSGAVIPPGDHDLGLLHGKKAAGIVQHQGNLRIALLPALFGAAENHVFHFAAPQRAGGLLAHNPADGVGNVGLSAAVGAYDGRNVLAEGKDRFIGEGFKALYFQSL</sequence>
<dbReference type="EMBL" id="VSSQ01038769">
    <property type="protein sequence ID" value="MPM91751.1"/>
    <property type="molecule type" value="Genomic_DNA"/>
</dbReference>
<evidence type="ECO:0000313" key="1">
    <source>
        <dbReference type="EMBL" id="MPM91751.1"/>
    </source>
</evidence>
<name>A0A645DR24_9ZZZZ</name>
<protein>
    <submittedName>
        <fullName evidence="1">Uncharacterized protein</fullName>
    </submittedName>
</protein>
<comment type="caution">
    <text evidence="1">The sequence shown here is derived from an EMBL/GenBank/DDBJ whole genome shotgun (WGS) entry which is preliminary data.</text>
</comment>
<organism evidence="1">
    <name type="scientific">bioreactor metagenome</name>
    <dbReference type="NCBI Taxonomy" id="1076179"/>
    <lineage>
        <taxon>unclassified sequences</taxon>
        <taxon>metagenomes</taxon>
        <taxon>ecological metagenomes</taxon>
    </lineage>
</organism>
<dbReference type="AntiFam" id="ANF00168">
    <property type="entry name" value="Shadow ORF (opposite smc)"/>
</dbReference>
<dbReference type="AntiFam" id="ANF00091">
    <property type="entry name" value="Shadow ORF (opposite smc)"/>
</dbReference>
<proteinExistence type="predicted"/>
<reference evidence="1" key="1">
    <citation type="submission" date="2019-08" db="EMBL/GenBank/DDBJ databases">
        <authorList>
            <person name="Kucharzyk K."/>
            <person name="Murdoch R.W."/>
            <person name="Higgins S."/>
            <person name="Loffler F."/>
        </authorList>
    </citation>
    <scope>NUCLEOTIDE SEQUENCE</scope>
</reference>
<dbReference type="AlphaFoldDB" id="A0A645DR24"/>